<accession>A0A8S1JZE4</accession>
<name>A0A8S1JZE4_9CILI</name>
<feature type="domain" description="EGF-like" evidence="6">
    <location>
        <begin position="311"/>
        <end position="350"/>
    </location>
</feature>
<dbReference type="SMART" id="SM00181">
    <property type="entry name" value="EGF"/>
    <property type="match status" value="8"/>
</dbReference>
<feature type="transmembrane region" description="Helical" evidence="4">
    <location>
        <begin position="923"/>
        <end position="946"/>
    </location>
</feature>
<reference evidence="7" key="1">
    <citation type="submission" date="2021-01" db="EMBL/GenBank/DDBJ databases">
        <authorList>
            <consortium name="Genoscope - CEA"/>
            <person name="William W."/>
        </authorList>
    </citation>
    <scope>NUCLEOTIDE SEQUENCE</scope>
</reference>
<evidence type="ECO:0000256" key="4">
    <source>
        <dbReference type="SAM" id="Phobius"/>
    </source>
</evidence>
<feature type="transmembrane region" description="Helical" evidence="4">
    <location>
        <begin position="1041"/>
        <end position="1059"/>
    </location>
</feature>
<keyword evidence="4" id="KW-0472">Membrane</keyword>
<feature type="domain" description="EGF-like" evidence="6">
    <location>
        <begin position="213"/>
        <end position="257"/>
    </location>
</feature>
<keyword evidence="2" id="KW-0677">Repeat</keyword>
<dbReference type="PANTHER" id="PTHR15332:SF175">
    <property type="entry name" value="PROPROTEIN CONVERTASE SUBTILISIN_KEXIN TYPE 5-LIKE"/>
    <property type="match status" value="1"/>
</dbReference>
<feature type="transmembrane region" description="Helical" evidence="4">
    <location>
        <begin position="977"/>
        <end position="997"/>
    </location>
</feature>
<feature type="transmembrane region" description="Helical" evidence="4">
    <location>
        <begin position="1003"/>
        <end position="1021"/>
    </location>
</feature>
<feature type="domain" description="EGF-like" evidence="6">
    <location>
        <begin position="37"/>
        <end position="83"/>
    </location>
</feature>
<dbReference type="NCBIfam" id="TIGR02232">
    <property type="entry name" value="myxo_disulf_rpt"/>
    <property type="match status" value="2"/>
</dbReference>
<feature type="transmembrane region" description="Helical" evidence="4">
    <location>
        <begin position="815"/>
        <end position="843"/>
    </location>
</feature>
<evidence type="ECO:0000313" key="7">
    <source>
        <dbReference type="EMBL" id="CAD8047667.1"/>
    </source>
</evidence>
<dbReference type="PANTHER" id="PTHR15332">
    <property type="entry name" value="PROPROTEIN CONVERTASE SUBTILISIN_KEXIN TYPE 5-LIKE"/>
    <property type="match status" value="1"/>
</dbReference>
<evidence type="ECO:0000256" key="3">
    <source>
        <dbReference type="ARBA" id="ARBA00023157"/>
    </source>
</evidence>
<evidence type="ECO:0000259" key="6">
    <source>
        <dbReference type="SMART" id="SM00181"/>
    </source>
</evidence>
<dbReference type="EMBL" id="CAJJDN010000002">
    <property type="protein sequence ID" value="CAD8047667.1"/>
    <property type="molecule type" value="Genomic_DNA"/>
</dbReference>
<sequence>MQFQLHLILFVMVYLSQQTCRSEGCWWCTNYKDCCDNCKCWKSQKYQKTIDTFGCDKNKCDDYDNGKCDKCVDGYYLKNYVCYLCTYPCIECSSYSCKKCAQGYNLSNGKCISCSMPLCKSCAMNSNQCQYCVDDAYFLDSSKTACKCNDTYFSDGKQCKQCNQICLACVSSFDVCSSCKNLANMSQSPINGKCRCNDGYYWNSNSCQQCIAPCATCEDQAISCTTCNNQTLIVNDDNKCICKEGYLSSPNNPYQCELCQINCFTCEDFNNKCTSCYENYLLNDDTNTCFCPEGFYEVDNTCNECPKLCSKCLSDKICIECIENMLVIKQNQVCKCSDGYFFDKIESQCQQCDSICNTCSNKQTCDSCHQEMNRTLDNGKCICQKNYFLNENQLCISCQSKEAITVEFCKYKDCNDGIWSYGEECDDANYSSRDGCFNCSIEPFYYCINKLLQPSICQKCQENCAVCEYDQNQQNSKCKQAIDGYYIENSTRINKCLDKCLHCKFTSSQCTKCRFLNISKSDINCQLCEYKQGYYSDYENNLCYSKCGDAILADIEQCDDGNQINGDGCSNRCILEKNFDCVNGICSKTKNPIPSAQENSIYDLYTKKRQVLITYDQELNFTQQFELNDELQIQMNQEANLNIFVKSNLNFPQENITNFTITIEIEVDRSITNASLLIKYLNPQLFKNTQNQFQEINFIEVKITDIVIISQSAQALTASTVNSSNYIIYCLLALLGCGLILGDTLQYLSYLYYINTVFPFNVNQFFENLNFAQFTIVQDFIKLDDIFEYNFDYDLELHSLTVPFKIKNQGMYSCFLLNFASIFSVFLIAFTFYTIAIFIKYKILSSEKQQSLKDQQSNSKFKMYYLILGAKLQHFAYQWAIVIIREFFYSDLLRIFMTTANEYSFTLGLGLKGLDFSTKFGSINSITTFIFLAFYILITFISFKIVDKKRYALQQFQYSVKFGSVVSGLKISKYQKLYNPLLLIKKFLFMAFLIYLYDYPIIQVLQVTLLSLTTLIALITYQPIKERLELIKQITCETSQFVTLVFFTFFCINDLIKFLNEDQKLIIGWIVISNVLTALFTQLVINSIQQWRYLYIKYEFIRKIVNKCVLRCQKKQLPQASHDVFL</sequence>
<evidence type="ECO:0000256" key="1">
    <source>
        <dbReference type="ARBA" id="ARBA00022729"/>
    </source>
</evidence>
<feature type="domain" description="EGF-like" evidence="6">
    <location>
        <begin position="265"/>
        <end position="303"/>
    </location>
</feature>
<dbReference type="Proteomes" id="UP000692954">
    <property type="component" value="Unassembled WGS sequence"/>
</dbReference>
<feature type="transmembrane region" description="Helical" evidence="4">
    <location>
        <begin position="1065"/>
        <end position="1085"/>
    </location>
</feature>
<dbReference type="OrthoDB" id="304080at2759"/>
<protein>
    <recommendedName>
        <fullName evidence="6">EGF-like domain-containing protein</fullName>
    </recommendedName>
</protein>
<dbReference type="InterPro" id="IPR006212">
    <property type="entry name" value="Furin_repeat"/>
</dbReference>
<feature type="chain" id="PRO_5035921619" description="EGF-like domain-containing protein" evidence="5">
    <location>
        <begin position="23"/>
        <end position="1126"/>
    </location>
</feature>
<evidence type="ECO:0000256" key="2">
    <source>
        <dbReference type="ARBA" id="ARBA00022737"/>
    </source>
</evidence>
<proteinExistence type="predicted"/>
<dbReference type="InterPro" id="IPR000742">
    <property type="entry name" value="EGF"/>
</dbReference>
<organism evidence="7 8">
    <name type="scientific">Paramecium sonneborni</name>
    <dbReference type="NCBI Taxonomy" id="65129"/>
    <lineage>
        <taxon>Eukaryota</taxon>
        <taxon>Sar</taxon>
        <taxon>Alveolata</taxon>
        <taxon>Ciliophora</taxon>
        <taxon>Intramacronucleata</taxon>
        <taxon>Oligohymenophorea</taxon>
        <taxon>Peniculida</taxon>
        <taxon>Parameciidae</taxon>
        <taxon>Paramecium</taxon>
    </lineage>
</organism>
<keyword evidence="3" id="KW-1015">Disulfide bond</keyword>
<dbReference type="InterPro" id="IPR011936">
    <property type="entry name" value="Myxo_disulph_rpt"/>
</dbReference>
<keyword evidence="8" id="KW-1185">Reference proteome</keyword>
<feature type="domain" description="EGF-like" evidence="6">
    <location>
        <begin position="168"/>
        <end position="208"/>
    </location>
</feature>
<evidence type="ECO:0000313" key="8">
    <source>
        <dbReference type="Proteomes" id="UP000692954"/>
    </source>
</evidence>
<gene>
    <name evidence="7" type="ORF">PSON_ATCC_30995.1.T0020564</name>
</gene>
<dbReference type="Pfam" id="PF13948">
    <property type="entry name" value="DUF4215"/>
    <property type="match status" value="2"/>
</dbReference>
<dbReference type="SMART" id="SM00261">
    <property type="entry name" value="FU"/>
    <property type="match status" value="7"/>
</dbReference>
<dbReference type="AlphaFoldDB" id="A0A8S1JZE4"/>
<feature type="domain" description="EGF-like" evidence="6">
    <location>
        <begin position="84"/>
        <end position="112"/>
    </location>
</feature>
<keyword evidence="1 5" id="KW-0732">Signal</keyword>
<comment type="caution">
    <text evidence="7">The sequence shown here is derived from an EMBL/GenBank/DDBJ whole genome shotgun (WGS) entry which is preliminary data.</text>
</comment>
<feature type="signal peptide" evidence="5">
    <location>
        <begin position="1"/>
        <end position="22"/>
    </location>
</feature>
<feature type="domain" description="EGF-like" evidence="6">
    <location>
        <begin position="121"/>
        <end position="160"/>
    </location>
</feature>
<feature type="transmembrane region" description="Helical" evidence="4">
    <location>
        <begin position="726"/>
        <end position="745"/>
    </location>
</feature>
<evidence type="ECO:0000256" key="5">
    <source>
        <dbReference type="SAM" id="SignalP"/>
    </source>
</evidence>
<keyword evidence="4" id="KW-0812">Transmembrane</keyword>
<feature type="domain" description="EGF-like" evidence="6">
    <location>
        <begin position="358"/>
        <end position="396"/>
    </location>
</feature>
<keyword evidence="4" id="KW-1133">Transmembrane helix</keyword>